<accession>A0A2K8SJD0</accession>
<evidence type="ECO:0000259" key="1">
    <source>
        <dbReference type="PROSITE" id="PS51977"/>
    </source>
</evidence>
<feature type="domain" description="WGR" evidence="1">
    <location>
        <begin position="1"/>
        <end position="81"/>
    </location>
</feature>
<evidence type="ECO:0000313" key="2">
    <source>
        <dbReference type="EMBL" id="AUB35541.1"/>
    </source>
</evidence>
<dbReference type="GO" id="GO:0003677">
    <property type="term" value="F:DNA binding"/>
    <property type="evidence" value="ECO:0007669"/>
    <property type="project" value="UniProtKB-KW"/>
</dbReference>
<dbReference type="InterPro" id="IPR008893">
    <property type="entry name" value="WGR_domain"/>
</dbReference>
<dbReference type="CDD" id="cd07996">
    <property type="entry name" value="WGR_MMR_like"/>
    <property type="match status" value="1"/>
</dbReference>
<dbReference type="Gene3D" id="2.20.140.10">
    <property type="entry name" value="WGR domain"/>
    <property type="match status" value="1"/>
</dbReference>
<sequence length="186" mass="21153">MEIYLVFVDAIQNSNKFWAAIVEDGNLTVQWGRVGYQAQTKVHTLGNHQRAVSKFNNLVAEKMMKGYRRSQSQIDSNCEVSEIHRAIELLEIIRPYVEQRNFSVAYINALNQYLKIVTTPLGMQIEPYRVYRSVEDVDYQMGLLNSLLATPAPIAAAVAVGHDPEATTEPKVVSLKTISKNFWRHL</sequence>
<organism evidence="2 3">
    <name type="scientific">Nostoc flagelliforme CCNUN1</name>
    <dbReference type="NCBI Taxonomy" id="2038116"/>
    <lineage>
        <taxon>Bacteria</taxon>
        <taxon>Bacillati</taxon>
        <taxon>Cyanobacteriota</taxon>
        <taxon>Cyanophyceae</taxon>
        <taxon>Nostocales</taxon>
        <taxon>Nostocaceae</taxon>
        <taxon>Nostoc</taxon>
    </lineage>
</organism>
<evidence type="ECO:0000313" key="3">
    <source>
        <dbReference type="Proteomes" id="UP000232003"/>
    </source>
</evidence>
<dbReference type="KEGG" id="nfl:COO91_01421"/>
<dbReference type="SUPFAM" id="SSF142921">
    <property type="entry name" value="WGR domain-like"/>
    <property type="match status" value="1"/>
</dbReference>
<dbReference type="Pfam" id="PF05406">
    <property type="entry name" value="WGR"/>
    <property type="match status" value="1"/>
</dbReference>
<gene>
    <name evidence="2" type="ORF">COO91_01421</name>
</gene>
<dbReference type="OrthoDB" id="489706at2"/>
<name>A0A2K8SJD0_9NOSO</name>
<dbReference type="AlphaFoldDB" id="A0A2K8SJD0"/>
<dbReference type="PROSITE" id="PS51977">
    <property type="entry name" value="WGR"/>
    <property type="match status" value="1"/>
</dbReference>
<dbReference type="EMBL" id="CP024785">
    <property type="protein sequence ID" value="AUB35541.1"/>
    <property type="molecule type" value="Genomic_DNA"/>
</dbReference>
<dbReference type="InterPro" id="IPR049809">
    <property type="entry name" value="YehF/YfeS-like_WGR"/>
</dbReference>
<dbReference type="RefSeq" id="WP_100897725.1">
    <property type="nucleotide sequence ID" value="NZ_CAWNNC010000001.1"/>
</dbReference>
<dbReference type="SMART" id="SM00773">
    <property type="entry name" value="WGR"/>
    <property type="match status" value="1"/>
</dbReference>
<protein>
    <submittedName>
        <fullName evidence="2">WGR domain, putative DNA-binding domain in MolR</fullName>
    </submittedName>
</protein>
<proteinExistence type="predicted"/>
<reference evidence="2 3" key="1">
    <citation type="submission" date="2017-11" db="EMBL/GenBank/DDBJ databases">
        <title>Complete genome of a free-living desiccation-tolerant cyanobacterium and its photosynthetic adaptation to extreme terrestrial habitat.</title>
        <authorList>
            <person name="Shang J."/>
        </authorList>
    </citation>
    <scope>NUCLEOTIDE SEQUENCE [LARGE SCALE GENOMIC DNA]</scope>
    <source>
        <strain evidence="2 3">CCNUN1</strain>
    </source>
</reference>
<dbReference type="Proteomes" id="UP000232003">
    <property type="component" value="Chromosome"/>
</dbReference>
<keyword evidence="2" id="KW-0238">DNA-binding</keyword>
<keyword evidence="3" id="KW-1185">Reference proteome</keyword>
<dbReference type="InterPro" id="IPR036930">
    <property type="entry name" value="WGR_dom_sf"/>
</dbReference>